<comment type="caution">
    <text evidence="1">The sequence shown here is derived from an EMBL/GenBank/DDBJ whole genome shotgun (WGS) entry which is preliminary data.</text>
</comment>
<reference evidence="1" key="2">
    <citation type="submission" date="2020-09" db="EMBL/GenBank/DDBJ databases">
        <authorList>
            <person name="Sun Q."/>
            <person name="Kim S."/>
        </authorList>
    </citation>
    <scope>NUCLEOTIDE SEQUENCE</scope>
    <source>
        <strain evidence="1">KCTC 22169</strain>
    </source>
</reference>
<dbReference type="Pfam" id="PF02597">
    <property type="entry name" value="ThiS"/>
    <property type="match status" value="1"/>
</dbReference>
<dbReference type="PANTHER" id="PTHR34472">
    <property type="entry name" value="SULFUR CARRIER PROTEIN THIS"/>
    <property type="match status" value="1"/>
</dbReference>
<dbReference type="NCBIfam" id="TIGR01683">
    <property type="entry name" value="thiS"/>
    <property type="match status" value="1"/>
</dbReference>
<dbReference type="RefSeq" id="WP_189607275.1">
    <property type="nucleotide sequence ID" value="NZ_BMXR01000002.1"/>
</dbReference>
<organism evidence="1 2">
    <name type="scientific">Saccharospirillum salsuginis</name>
    <dbReference type="NCBI Taxonomy" id="418750"/>
    <lineage>
        <taxon>Bacteria</taxon>
        <taxon>Pseudomonadati</taxon>
        <taxon>Pseudomonadota</taxon>
        <taxon>Gammaproteobacteria</taxon>
        <taxon>Oceanospirillales</taxon>
        <taxon>Saccharospirillaceae</taxon>
        <taxon>Saccharospirillum</taxon>
    </lineage>
</organism>
<proteinExistence type="predicted"/>
<dbReference type="Proteomes" id="UP000626148">
    <property type="component" value="Unassembled WGS sequence"/>
</dbReference>
<dbReference type="CDD" id="cd00565">
    <property type="entry name" value="Ubl_ThiS"/>
    <property type="match status" value="1"/>
</dbReference>
<dbReference type="InterPro" id="IPR012675">
    <property type="entry name" value="Beta-grasp_dom_sf"/>
</dbReference>
<reference evidence="1" key="1">
    <citation type="journal article" date="2014" name="Int. J. Syst. Evol. Microbiol.">
        <title>Complete genome sequence of Corynebacterium casei LMG S-19264T (=DSM 44701T), isolated from a smear-ripened cheese.</title>
        <authorList>
            <consortium name="US DOE Joint Genome Institute (JGI-PGF)"/>
            <person name="Walter F."/>
            <person name="Albersmeier A."/>
            <person name="Kalinowski J."/>
            <person name="Ruckert C."/>
        </authorList>
    </citation>
    <scope>NUCLEOTIDE SEQUENCE</scope>
    <source>
        <strain evidence="1">KCTC 22169</strain>
    </source>
</reference>
<dbReference type="Gene3D" id="3.10.20.30">
    <property type="match status" value="1"/>
</dbReference>
<dbReference type="InterPro" id="IPR016155">
    <property type="entry name" value="Mopterin_synth/thiamin_S_b"/>
</dbReference>
<name>A0A918N633_9GAMM</name>
<evidence type="ECO:0000313" key="2">
    <source>
        <dbReference type="Proteomes" id="UP000626148"/>
    </source>
</evidence>
<dbReference type="InterPro" id="IPR010035">
    <property type="entry name" value="Thi_S"/>
</dbReference>
<evidence type="ECO:0000313" key="1">
    <source>
        <dbReference type="EMBL" id="GGX44183.1"/>
    </source>
</evidence>
<dbReference type="PANTHER" id="PTHR34472:SF1">
    <property type="entry name" value="SULFUR CARRIER PROTEIN THIS"/>
    <property type="match status" value="1"/>
</dbReference>
<evidence type="ECO:0008006" key="3">
    <source>
        <dbReference type="Google" id="ProtNLM"/>
    </source>
</evidence>
<dbReference type="SUPFAM" id="SSF54285">
    <property type="entry name" value="MoaD/ThiS"/>
    <property type="match status" value="1"/>
</dbReference>
<protein>
    <recommendedName>
        <fullName evidence="3">Sulfur carrier protein ThiS</fullName>
    </recommendedName>
</protein>
<dbReference type="InterPro" id="IPR003749">
    <property type="entry name" value="ThiS/MoaD-like"/>
</dbReference>
<gene>
    <name evidence="1" type="ORF">GCM10007392_08710</name>
</gene>
<accession>A0A918N633</accession>
<keyword evidence="2" id="KW-1185">Reference proteome</keyword>
<dbReference type="AlphaFoldDB" id="A0A918N633"/>
<sequence>MNIALNDQTHPCPAQSRLDDIIRAEYGERAGMAVALNGEVVPRGQWADTPLSEGDRLDVFHAVAGG</sequence>
<dbReference type="EMBL" id="BMXR01000002">
    <property type="protein sequence ID" value="GGX44183.1"/>
    <property type="molecule type" value="Genomic_DNA"/>
</dbReference>